<organism evidence="1 2">
    <name type="scientific">Streptomyces lavendulae subsp. lavendulae</name>
    <dbReference type="NCBI Taxonomy" id="58340"/>
    <lineage>
        <taxon>Bacteria</taxon>
        <taxon>Bacillati</taxon>
        <taxon>Actinomycetota</taxon>
        <taxon>Actinomycetes</taxon>
        <taxon>Kitasatosporales</taxon>
        <taxon>Streptomycetaceae</taxon>
        <taxon>Streptomyces</taxon>
    </lineage>
</organism>
<dbReference type="OrthoDB" id="187863at2"/>
<gene>
    <name evidence="1" type="ORF">SLAV_06370</name>
</gene>
<keyword evidence="2" id="KW-1185">Reference proteome</keyword>
<protein>
    <submittedName>
        <fullName evidence="1">Uncharacterized protein</fullName>
    </submittedName>
</protein>
<dbReference type="RefSeq" id="WP_030224277.1">
    <property type="nucleotide sequence ID" value="NZ_CP024985.1"/>
</dbReference>
<accession>A0A2K8P8V8</accession>
<evidence type="ECO:0000313" key="2">
    <source>
        <dbReference type="Proteomes" id="UP000231791"/>
    </source>
</evidence>
<dbReference type="KEGG" id="slx:SLAV_06370"/>
<dbReference type="EMBL" id="CP024985">
    <property type="protein sequence ID" value="ATZ23179.1"/>
    <property type="molecule type" value="Genomic_DNA"/>
</dbReference>
<dbReference type="Proteomes" id="UP000231791">
    <property type="component" value="Chromosome"/>
</dbReference>
<reference evidence="1 2" key="1">
    <citation type="submission" date="2017-11" db="EMBL/GenBank/DDBJ databases">
        <title>Complete genome sequence of Streptomyces lavendulae subsp. lavendulae CCM 3239 (formerly 'Streptomyces aureofaciens CCM 3239'), the producer of the angucycline-type antibiotic auricin.</title>
        <authorList>
            <person name="Busche T."/>
            <person name="Novakova R."/>
            <person name="Al'Dilaimi A."/>
            <person name="Homerova D."/>
            <person name="Feckova L."/>
            <person name="Rezuchova B."/>
            <person name="Mingyar E."/>
            <person name="Csolleiova D."/>
            <person name="Bekeova C."/>
            <person name="Winkler A."/>
            <person name="Sevcikova B."/>
            <person name="Kalinowski J."/>
            <person name="Kormanec J."/>
            <person name="Ruckert C."/>
        </authorList>
    </citation>
    <scope>NUCLEOTIDE SEQUENCE [LARGE SCALE GENOMIC DNA]</scope>
    <source>
        <strain evidence="1 2">CCM 3239</strain>
    </source>
</reference>
<dbReference type="GeneID" id="49382393"/>
<name>A0A2K8P8V8_STRLA</name>
<sequence length="231" mass="25978">MTDSREPRRGFWRENSLTLAFGIAFLVVLVCQAIAGHAEFNEQMTVDGLQPLSFGEYLMSSDFAVDVTENWQSEFLQFFLYIFGTVYLVQRGSPESKKVHKAGNEGEREQRMGDHARPDSPRWAGTKDWRQTLYARSLGTVMGTLFVLSWLAQSITGTAAYNDQQLRQLEDPVSWAGYVATPDFWNRTLQNWQSELLAVAAMVVLSIYLRQRGSPESKPVGAAHTTTGIEG</sequence>
<dbReference type="AlphaFoldDB" id="A0A2K8P8V8"/>
<evidence type="ECO:0000313" key="1">
    <source>
        <dbReference type="EMBL" id="ATZ23179.1"/>
    </source>
</evidence>
<dbReference type="InterPro" id="IPR046657">
    <property type="entry name" value="DUF6766"/>
</dbReference>
<proteinExistence type="predicted"/>
<dbReference type="Pfam" id="PF20554">
    <property type="entry name" value="DUF6766"/>
    <property type="match status" value="1"/>
</dbReference>